<dbReference type="PANTHER" id="PTHR43072">
    <property type="entry name" value="N-ACETYLTRANSFERASE"/>
    <property type="match status" value="1"/>
</dbReference>
<dbReference type="AlphaFoldDB" id="A0A7G8PTL5"/>
<organism evidence="4 5">
    <name type="scientific">Constantimarinum furrinae</name>
    <dbReference type="NCBI Taxonomy" id="2562285"/>
    <lineage>
        <taxon>Bacteria</taxon>
        <taxon>Pseudomonadati</taxon>
        <taxon>Bacteroidota</taxon>
        <taxon>Flavobacteriia</taxon>
        <taxon>Flavobacteriales</taxon>
        <taxon>Flavobacteriaceae</taxon>
        <taxon>Altibacter/Constantimarinum group</taxon>
        <taxon>Constantimarinum</taxon>
    </lineage>
</organism>
<dbReference type="PANTHER" id="PTHR43072:SF23">
    <property type="entry name" value="UPF0039 PROTEIN C11D3.02C"/>
    <property type="match status" value="1"/>
</dbReference>
<evidence type="ECO:0000259" key="3">
    <source>
        <dbReference type="PROSITE" id="PS51186"/>
    </source>
</evidence>
<protein>
    <submittedName>
        <fullName evidence="4">Phosphinothricin acetyltransferase</fullName>
    </submittedName>
</protein>
<gene>
    <name evidence="4" type="ORF">ALE3EI_1109</name>
</gene>
<name>A0A7G8PTL5_9FLAO</name>
<evidence type="ECO:0000256" key="1">
    <source>
        <dbReference type="ARBA" id="ARBA00022679"/>
    </source>
</evidence>
<feature type="domain" description="N-acetyltransferase" evidence="3">
    <location>
        <begin position="1"/>
        <end position="158"/>
    </location>
</feature>
<dbReference type="KEGG" id="alti:ALE3EI_1109"/>
<dbReference type="PROSITE" id="PS51186">
    <property type="entry name" value="GNAT"/>
    <property type="match status" value="1"/>
</dbReference>
<dbReference type="Pfam" id="PF00583">
    <property type="entry name" value="Acetyltransf_1"/>
    <property type="match status" value="1"/>
</dbReference>
<dbReference type="InterPro" id="IPR000182">
    <property type="entry name" value="GNAT_dom"/>
</dbReference>
<keyword evidence="1 4" id="KW-0808">Transferase</keyword>
<dbReference type="Gene3D" id="3.40.630.30">
    <property type="match status" value="1"/>
</dbReference>
<keyword evidence="5" id="KW-1185">Reference proteome</keyword>
<dbReference type="Proteomes" id="UP000515514">
    <property type="component" value="Chromosome"/>
</dbReference>
<dbReference type="EMBL" id="CP052909">
    <property type="protein sequence ID" value="QNJ97681.1"/>
    <property type="molecule type" value="Genomic_DNA"/>
</dbReference>
<evidence type="ECO:0000313" key="4">
    <source>
        <dbReference type="EMBL" id="QNJ97681.1"/>
    </source>
</evidence>
<evidence type="ECO:0000256" key="2">
    <source>
        <dbReference type="ARBA" id="ARBA00023315"/>
    </source>
</evidence>
<dbReference type="GO" id="GO:0016747">
    <property type="term" value="F:acyltransferase activity, transferring groups other than amino-acyl groups"/>
    <property type="evidence" value="ECO:0007669"/>
    <property type="project" value="InterPro"/>
</dbReference>
<evidence type="ECO:0000313" key="5">
    <source>
        <dbReference type="Proteomes" id="UP000515514"/>
    </source>
</evidence>
<keyword evidence="2" id="KW-0012">Acyltransferase</keyword>
<sequence>MKIIPFHKSHYRAVAAIYSEGLKTGIASFETTVPSWEEWNTKFLKVCRFVATIEGRVSGWCAISLVSPRDVYKGVAEDSVYVSEKFRNRGIGKTLLLHLIAESEKAGFWTLQAGIFPQNITSIKLHQNCGFRIIGTREKIAKRDDKWYDNVIMERRSKKLI</sequence>
<dbReference type="CDD" id="cd04301">
    <property type="entry name" value="NAT_SF"/>
    <property type="match status" value="1"/>
</dbReference>
<dbReference type="SUPFAM" id="SSF55729">
    <property type="entry name" value="Acyl-CoA N-acyltransferases (Nat)"/>
    <property type="match status" value="1"/>
</dbReference>
<accession>A0A7G8PTL5</accession>
<proteinExistence type="predicted"/>
<dbReference type="RefSeq" id="WP_186991769.1">
    <property type="nucleotide sequence ID" value="NZ_CP052909.1"/>
</dbReference>
<reference evidence="4 5" key="1">
    <citation type="submission" date="2020-04" db="EMBL/GenBank/DDBJ databases">
        <title>Genome sequence of Altibacter aquimarinus strain ALE3EI.</title>
        <authorList>
            <person name="Oh H.-M."/>
            <person name="Jang D."/>
        </authorList>
    </citation>
    <scope>NUCLEOTIDE SEQUENCE [LARGE SCALE GENOMIC DNA]</scope>
    <source>
        <strain evidence="4 5">ALE3EI</strain>
    </source>
</reference>
<dbReference type="InterPro" id="IPR016181">
    <property type="entry name" value="Acyl_CoA_acyltransferase"/>
</dbReference>